<dbReference type="Proteomes" id="UP000730481">
    <property type="component" value="Unassembled WGS sequence"/>
</dbReference>
<name>A0A9P5DT50_9HYPO</name>
<evidence type="ECO:0000313" key="3">
    <source>
        <dbReference type="Proteomes" id="UP000730481"/>
    </source>
</evidence>
<evidence type="ECO:0000313" key="2">
    <source>
        <dbReference type="EMBL" id="KAF4333478.1"/>
    </source>
</evidence>
<feature type="region of interest" description="Disordered" evidence="1">
    <location>
        <begin position="28"/>
        <end position="98"/>
    </location>
</feature>
<gene>
    <name evidence="2" type="ORF">FBEOM_12714</name>
</gene>
<organism evidence="2 3">
    <name type="scientific">Fusarium beomiforme</name>
    <dbReference type="NCBI Taxonomy" id="44412"/>
    <lineage>
        <taxon>Eukaryota</taxon>
        <taxon>Fungi</taxon>
        <taxon>Dikarya</taxon>
        <taxon>Ascomycota</taxon>
        <taxon>Pezizomycotina</taxon>
        <taxon>Sordariomycetes</taxon>
        <taxon>Hypocreomycetidae</taxon>
        <taxon>Hypocreales</taxon>
        <taxon>Nectriaceae</taxon>
        <taxon>Fusarium</taxon>
        <taxon>Fusarium burgessii species complex</taxon>
    </lineage>
</organism>
<feature type="compositionally biased region" description="Basic and acidic residues" evidence="1">
    <location>
        <begin position="69"/>
        <end position="80"/>
    </location>
</feature>
<protein>
    <submittedName>
        <fullName evidence="2">Uncharacterized protein</fullName>
    </submittedName>
</protein>
<sequence>MKTLLPPENGDAEKKELRQVIAKRDRTIVALTVPSNEEEPSRKGPRHGPPEAIDHLQAPENTDRATPQGEDKASSNEARIDNAPTSNGNVYRKVDDMH</sequence>
<comment type="caution">
    <text evidence="2">The sequence shown here is derived from an EMBL/GenBank/DDBJ whole genome shotgun (WGS) entry which is preliminary data.</text>
</comment>
<keyword evidence="3" id="KW-1185">Reference proteome</keyword>
<proteinExistence type="predicted"/>
<dbReference type="EMBL" id="PVQB02000833">
    <property type="protein sequence ID" value="KAF4333478.1"/>
    <property type="molecule type" value="Genomic_DNA"/>
</dbReference>
<reference evidence="2" key="1">
    <citation type="journal article" date="2017" name="Mycologia">
        <title>Fusarium algeriense, sp. nov., a novel toxigenic crown rot pathogen of durum wheat from Algeria is nested in the Fusarium burgessii species complex.</title>
        <authorList>
            <person name="Laraba I."/>
            <person name="Keddad A."/>
            <person name="Boureghda H."/>
            <person name="Abdallah N."/>
            <person name="Vaughan M.M."/>
            <person name="Proctor R.H."/>
            <person name="Busman M."/>
            <person name="O'Donnell K."/>
        </authorList>
    </citation>
    <scope>NUCLEOTIDE SEQUENCE</scope>
    <source>
        <strain evidence="2">NRRL 25174</strain>
    </source>
</reference>
<dbReference type="AlphaFoldDB" id="A0A9P5DT50"/>
<reference evidence="2" key="2">
    <citation type="submission" date="2020-02" db="EMBL/GenBank/DDBJ databases">
        <title>Identification and distribution of gene clusters putatively required for synthesis of sphingolipid metabolism inhibitors in phylogenetically diverse species of the filamentous fungus Fusarium.</title>
        <authorList>
            <person name="Kim H.-S."/>
            <person name="Busman M."/>
            <person name="Brown D.W."/>
            <person name="Divon H."/>
            <person name="Uhlig S."/>
            <person name="Proctor R.H."/>
        </authorList>
    </citation>
    <scope>NUCLEOTIDE SEQUENCE</scope>
    <source>
        <strain evidence="2">NRRL 25174</strain>
    </source>
</reference>
<evidence type="ECO:0000256" key="1">
    <source>
        <dbReference type="SAM" id="MobiDB-lite"/>
    </source>
</evidence>
<accession>A0A9P5DT50</accession>